<gene>
    <name evidence="3" type="ORF">CLV88_104166</name>
</gene>
<name>A0A2P8FEE9_9RHOB</name>
<evidence type="ECO:0000313" key="3">
    <source>
        <dbReference type="EMBL" id="PSL20105.1"/>
    </source>
</evidence>
<evidence type="ECO:0000313" key="4">
    <source>
        <dbReference type="Proteomes" id="UP000240418"/>
    </source>
</evidence>
<comment type="caution">
    <text evidence="3">The sequence shown here is derived from an EMBL/GenBank/DDBJ whole genome shotgun (WGS) entry which is preliminary data.</text>
</comment>
<evidence type="ECO:0000259" key="2">
    <source>
        <dbReference type="Pfam" id="PF03886"/>
    </source>
</evidence>
<dbReference type="AlphaFoldDB" id="A0A2P8FEE9"/>
<organism evidence="3 4">
    <name type="scientific">Shimia abyssi</name>
    <dbReference type="NCBI Taxonomy" id="1662395"/>
    <lineage>
        <taxon>Bacteria</taxon>
        <taxon>Pseudomonadati</taxon>
        <taxon>Pseudomonadota</taxon>
        <taxon>Alphaproteobacteria</taxon>
        <taxon>Rhodobacterales</taxon>
        <taxon>Roseobacteraceae</taxon>
    </lineage>
</organism>
<sequence>MTRAFSLLPLLAGFVLSGCAGLGTLNKAATPSDLYSLTPKSTFSSSLPRVSQQIVVEVPTATAAVDTDQIAVMPNPLQVQYLPGVRWVDRAPLIIQSLMIESFENSGRVGAVGRSTVGLRSDYTVVTDIREFQARLPNNLPDGDAAQSALEVHVRLNIKIIDDFSDHIVASSSFEKLRVASSDEMMDIANAFDGALGSAMRDAVEWSIRKIHTHASRNPRPSIQ</sequence>
<dbReference type="OrthoDB" id="9808689at2"/>
<dbReference type="SUPFAM" id="SSF159594">
    <property type="entry name" value="XCC0632-like"/>
    <property type="match status" value="1"/>
</dbReference>
<dbReference type="EMBL" id="PYGJ01000004">
    <property type="protein sequence ID" value="PSL20105.1"/>
    <property type="molecule type" value="Genomic_DNA"/>
</dbReference>
<keyword evidence="4" id="KW-1185">Reference proteome</keyword>
<dbReference type="Proteomes" id="UP000240418">
    <property type="component" value="Unassembled WGS sequence"/>
</dbReference>
<protein>
    <submittedName>
        <fullName evidence="3">Cholesterol transport system auxiliary component</fullName>
    </submittedName>
</protein>
<feature type="chain" id="PRO_5015202359" evidence="1">
    <location>
        <begin position="21"/>
        <end position="224"/>
    </location>
</feature>
<reference evidence="3 4" key="1">
    <citation type="submission" date="2018-03" db="EMBL/GenBank/DDBJ databases">
        <title>Genomic Encyclopedia of Archaeal and Bacterial Type Strains, Phase II (KMG-II): from individual species to whole genera.</title>
        <authorList>
            <person name="Goeker M."/>
        </authorList>
    </citation>
    <scope>NUCLEOTIDE SEQUENCE [LARGE SCALE GENOMIC DNA]</scope>
    <source>
        <strain evidence="3 4">DSM 100673</strain>
    </source>
</reference>
<evidence type="ECO:0000256" key="1">
    <source>
        <dbReference type="SAM" id="SignalP"/>
    </source>
</evidence>
<feature type="signal peptide" evidence="1">
    <location>
        <begin position="1"/>
        <end position="20"/>
    </location>
</feature>
<accession>A0A2P8FEE9</accession>
<dbReference type="Gene3D" id="3.40.50.10610">
    <property type="entry name" value="ABC-type transport auxiliary lipoprotein component"/>
    <property type="match status" value="1"/>
</dbReference>
<feature type="domain" description="ABC-type transport auxiliary lipoprotein component" evidence="2">
    <location>
        <begin position="35"/>
        <end position="200"/>
    </location>
</feature>
<dbReference type="RefSeq" id="WP_106608110.1">
    <property type="nucleotide sequence ID" value="NZ_PYGJ01000004.1"/>
</dbReference>
<dbReference type="Pfam" id="PF03886">
    <property type="entry name" value="ABC_trans_aux"/>
    <property type="match status" value="1"/>
</dbReference>
<dbReference type="PROSITE" id="PS51257">
    <property type="entry name" value="PROKAR_LIPOPROTEIN"/>
    <property type="match status" value="1"/>
</dbReference>
<proteinExistence type="predicted"/>
<dbReference type="InterPro" id="IPR005586">
    <property type="entry name" value="ABC_trans_aux"/>
</dbReference>
<keyword evidence="1" id="KW-0732">Signal</keyword>